<protein>
    <recommendedName>
        <fullName evidence="3">NACHT domain-containing protein</fullName>
    </recommendedName>
</protein>
<reference evidence="4" key="1">
    <citation type="submission" date="2021-03" db="EMBL/GenBank/DDBJ databases">
        <authorList>
            <person name="Tagirdzhanova G."/>
        </authorList>
    </citation>
    <scope>NUCLEOTIDE SEQUENCE</scope>
</reference>
<sequence>MDPLTIVSLVSNIIQLVDAAISAATKCHEIYKLGAPKDDLHLASVTEQLSQCYTTLNSSLQRHPSLPSGIDLESLSAECCQSANIINKELLALQNFAGQGRLRAIKSLLTRKLKDGEIQSLKRRLEENQRTLDTKVLIDVRQMMVHLTERQDDQYASVYHELTALAAKLDSCHISAGGNLKTIINDVVESNKHEHQATRMHLSSTIQALTTSQAQKQEQKMRYEQLLESLRFDDIHVRENEVTESHSETLSWVYDDNGKYPWDSLKSWLELERSIYWVNGKAGSGKSTFMKFLVKDERTSKALQIWSGGQDCMVLTFYFWLSGTKLQRSMKGFLCSLLRQILDINERVSGDILQTHNTVIGKRSLGDWSMGELRKMLEFAIESVNRTSHICIFVDGIDEFDQDEDVQHLLDYIKKLAESPRTKFCLSSRPELHVERCLSQYSKLRLQDLTAKDMEICIRDRLDRVYELYPSLNIGAEDIERFFHLMTQKADGVFLWVYFALNSLLKGMSNEDDFEVLLTRLGELPSGMERIYQQMWVRLNGDEQLYRREASLYFSYHELFPRSLFEMTVALNDDIQTKYFQEMRPQDPTILAHKCETLRKRILTRCAGLLEVTETMRDSKDHDSSSFTSSTGSFESFTQHSEDLEATCPNNESQLVDGEQSSSLVNGSSASHSTISCKSFDTQLSAHHSLQPYHDVKIKFLHRTARDFLLDTEAGHAIVGETSQARDDRFLNATRARMAALLEGLEVFGSRTIGLIMSDIGYFDTKDEIELLETLRNVCKTLHVPGSPARDVTLRAFWAGWWFPCNDFVGCAAVLHCTKYVQWHINHATTCLSPYYLGYLFLVLNLILLTGTRFTRNAVQLANSLADKGADPYTPQIADDLVLTPYFQFLETVLQGNDWASIPETAIEVARLIKRLYLTSVKLKEKVIVSRIVSRMLPVELREASGIEWLDVELDGNFLCRQALYHLRRSGIITESIKLVPTRSSLSVKVLVPPREDPRFLLSTPEDSVDLGQGYEKVLIPEDYTDNSAQSFETFISRLKEVIPRCEDIDRVHWQYEVGVKIDLPENALTLDPSEDVDESNWKERGHFRTATGNPCHGSVFTVMDTEITK</sequence>
<dbReference type="InterPro" id="IPR056693">
    <property type="entry name" value="DUF7791"/>
</dbReference>
<dbReference type="Pfam" id="PF25053">
    <property type="entry name" value="DUF7791"/>
    <property type="match status" value="1"/>
</dbReference>
<name>A0A8H3PDL4_9LECA</name>
<dbReference type="Proteomes" id="UP000664521">
    <property type="component" value="Unassembled WGS sequence"/>
</dbReference>
<dbReference type="PANTHER" id="PTHR10039">
    <property type="entry name" value="AMELOGENIN"/>
    <property type="match status" value="1"/>
</dbReference>
<feature type="signal peptide" evidence="2">
    <location>
        <begin position="1"/>
        <end position="19"/>
    </location>
</feature>
<organism evidence="4 5">
    <name type="scientific">Heterodermia speciosa</name>
    <dbReference type="NCBI Taxonomy" id="116794"/>
    <lineage>
        <taxon>Eukaryota</taxon>
        <taxon>Fungi</taxon>
        <taxon>Dikarya</taxon>
        <taxon>Ascomycota</taxon>
        <taxon>Pezizomycotina</taxon>
        <taxon>Lecanoromycetes</taxon>
        <taxon>OSLEUM clade</taxon>
        <taxon>Lecanoromycetidae</taxon>
        <taxon>Caliciales</taxon>
        <taxon>Physciaceae</taxon>
        <taxon>Heterodermia</taxon>
    </lineage>
</organism>
<evidence type="ECO:0000256" key="1">
    <source>
        <dbReference type="ARBA" id="ARBA00022737"/>
    </source>
</evidence>
<keyword evidence="2" id="KW-0732">Signal</keyword>
<dbReference type="PANTHER" id="PTHR10039:SF5">
    <property type="entry name" value="NACHT DOMAIN-CONTAINING PROTEIN"/>
    <property type="match status" value="1"/>
</dbReference>
<gene>
    <name evidence="4" type="ORF">HETSPECPRED_001135</name>
</gene>
<dbReference type="InterPro" id="IPR007111">
    <property type="entry name" value="NACHT_NTPase"/>
</dbReference>
<accession>A0A8H3PDL4</accession>
<feature type="domain" description="NACHT" evidence="3">
    <location>
        <begin position="274"/>
        <end position="430"/>
    </location>
</feature>
<dbReference type="Pfam" id="PF24883">
    <property type="entry name" value="NPHP3_N"/>
    <property type="match status" value="1"/>
</dbReference>
<keyword evidence="5" id="KW-1185">Reference proteome</keyword>
<dbReference type="Gene3D" id="3.40.50.300">
    <property type="entry name" value="P-loop containing nucleotide triphosphate hydrolases"/>
    <property type="match status" value="1"/>
</dbReference>
<dbReference type="InterPro" id="IPR027417">
    <property type="entry name" value="P-loop_NTPase"/>
</dbReference>
<feature type="chain" id="PRO_5034035856" description="NACHT domain-containing protein" evidence="2">
    <location>
        <begin position="20"/>
        <end position="1110"/>
    </location>
</feature>
<dbReference type="AlphaFoldDB" id="A0A8H3PDL4"/>
<keyword evidence="1" id="KW-0677">Repeat</keyword>
<comment type="caution">
    <text evidence="4">The sequence shown here is derived from an EMBL/GenBank/DDBJ whole genome shotgun (WGS) entry which is preliminary data.</text>
</comment>
<dbReference type="OrthoDB" id="5086500at2759"/>
<dbReference type="EMBL" id="CAJPDS010000116">
    <property type="protein sequence ID" value="CAF9938627.1"/>
    <property type="molecule type" value="Genomic_DNA"/>
</dbReference>
<dbReference type="InterPro" id="IPR056884">
    <property type="entry name" value="NPHP3-like_N"/>
</dbReference>
<evidence type="ECO:0000313" key="4">
    <source>
        <dbReference type="EMBL" id="CAF9938627.1"/>
    </source>
</evidence>
<dbReference type="SUPFAM" id="SSF52540">
    <property type="entry name" value="P-loop containing nucleoside triphosphate hydrolases"/>
    <property type="match status" value="1"/>
</dbReference>
<evidence type="ECO:0000256" key="2">
    <source>
        <dbReference type="SAM" id="SignalP"/>
    </source>
</evidence>
<evidence type="ECO:0000313" key="5">
    <source>
        <dbReference type="Proteomes" id="UP000664521"/>
    </source>
</evidence>
<dbReference type="PROSITE" id="PS50837">
    <property type="entry name" value="NACHT"/>
    <property type="match status" value="1"/>
</dbReference>
<proteinExistence type="predicted"/>
<evidence type="ECO:0000259" key="3">
    <source>
        <dbReference type="PROSITE" id="PS50837"/>
    </source>
</evidence>